<evidence type="ECO:0000259" key="1">
    <source>
        <dbReference type="Pfam" id="PF01977"/>
    </source>
</evidence>
<dbReference type="Pfam" id="PF20696">
    <property type="entry name" value="UbiD_C"/>
    <property type="match status" value="1"/>
</dbReference>
<dbReference type="PANTHER" id="PTHR30108">
    <property type="entry name" value="3-OCTAPRENYL-4-HYDROXYBENZOATE CARBOXY-LYASE-RELATED"/>
    <property type="match status" value="1"/>
</dbReference>
<organism evidence="4 5">
    <name type="scientific">Geomonas terrae</name>
    <dbReference type="NCBI Taxonomy" id="2562681"/>
    <lineage>
        <taxon>Bacteria</taxon>
        <taxon>Pseudomonadati</taxon>
        <taxon>Thermodesulfobacteriota</taxon>
        <taxon>Desulfuromonadia</taxon>
        <taxon>Geobacterales</taxon>
        <taxon>Geobacteraceae</taxon>
        <taxon>Geomonas</taxon>
    </lineage>
</organism>
<dbReference type="PANTHER" id="PTHR30108:SF17">
    <property type="entry name" value="FERULIC ACID DECARBOXYLASE 1"/>
    <property type="match status" value="1"/>
</dbReference>
<evidence type="ECO:0000259" key="2">
    <source>
        <dbReference type="Pfam" id="PF20695"/>
    </source>
</evidence>
<evidence type="ECO:0000259" key="3">
    <source>
        <dbReference type="Pfam" id="PF20696"/>
    </source>
</evidence>
<dbReference type="InterPro" id="IPR049381">
    <property type="entry name" value="UbiD-like_C"/>
</dbReference>
<dbReference type="Proteomes" id="UP000306416">
    <property type="component" value="Unassembled WGS sequence"/>
</dbReference>
<gene>
    <name evidence="4" type="ORF">E4633_02785</name>
</gene>
<comment type="caution">
    <text evidence="4">The sequence shown here is derived from an EMBL/GenBank/DDBJ whole genome shotgun (WGS) entry which is preliminary data.</text>
</comment>
<keyword evidence="5" id="KW-1185">Reference proteome</keyword>
<sequence length="455" mass="49472">MAIRDLRGFLAELDAAGELQRVDAEVDPELEIACITDRQSKLPNGGKALLFESVKGSSHPLATNLFGSPLRMALALQVENLSQLTGKMEHLLESPDLAPAPRLVRDPSCQEVVCRTPDLGRYPFLKSWPGEKGRFITLPLVFTRDHATGAVNCGMYRVRIFDDRTAGIRWKSGSGGHAHWGQYRDAGKPMPVAIAVGASPALTLAAALPLPQGVDEAAFAGYLEGAPVEMTRCLDSDLLIPAFAEMVIEGVIEPGATRGEGPFGNHTGAYDPGEEVPLLRVTCITHRKDPICQATVVGPPPMEDCYLAKAGERLLLPFLRRDCPEIADLVMPLEGIFHGCAIVAIEKKAPGDGRRVLERLRSEGWLKRGKLLVVVDRPEGELTLAEGFWQALNSVQFPRDLVVTPDGCLGVDATGKLPEEGGLVSVKVRQDASVSARVEKRWREYGFFDSDGRER</sequence>
<name>A0A4S1CKX8_9BACT</name>
<dbReference type="SUPFAM" id="SSF50475">
    <property type="entry name" value="FMN-binding split barrel"/>
    <property type="match status" value="1"/>
</dbReference>
<dbReference type="Pfam" id="PF20695">
    <property type="entry name" value="UbiD_N"/>
    <property type="match status" value="1"/>
</dbReference>
<dbReference type="AlphaFoldDB" id="A0A4S1CKX8"/>
<accession>A0A4S1CKX8</accession>
<dbReference type="Gene3D" id="3.40.1670.10">
    <property type="entry name" value="UbiD C-terminal domain-like"/>
    <property type="match status" value="1"/>
</dbReference>
<feature type="domain" description="3-octaprenyl-4-hydroxybenzoate carboxy-lyase-like Rift-related" evidence="1">
    <location>
        <begin position="106"/>
        <end position="300"/>
    </location>
</feature>
<dbReference type="GO" id="GO:0006744">
    <property type="term" value="P:ubiquinone biosynthetic process"/>
    <property type="evidence" value="ECO:0007669"/>
    <property type="project" value="TreeGrafter"/>
</dbReference>
<dbReference type="InterPro" id="IPR048304">
    <property type="entry name" value="UbiD_Rift_dom"/>
</dbReference>
<dbReference type="NCBIfam" id="TIGR00148">
    <property type="entry name" value="UbiD family decarboxylase"/>
    <property type="match status" value="1"/>
</dbReference>
<dbReference type="SUPFAM" id="SSF143968">
    <property type="entry name" value="UbiD C-terminal domain-like"/>
    <property type="match status" value="1"/>
</dbReference>
<dbReference type="GO" id="GO:0008694">
    <property type="term" value="F:4-hydroxy-3-polyprenylbenzoate decarboxylase activity"/>
    <property type="evidence" value="ECO:0007669"/>
    <property type="project" value="TreeGrafter"/>
</dbReference>
<dbReference type="InterPro" id="IPR002830">
    <property type="entry name" value="UbiD"/>
</dbReference>
<evidence type="ECO:0000313" key="5">
    <source>
        <dbReference type="Proteomes" id="UP000306416"/>
    </source>
</evidence>
<evidence type="ECO:0000313" key="4">
    <source>
        <dbReference type="EMBL" id="TGU74408.1"/>
    </source>
</evidence>
<protein>
    <submittedName>
        <fullName evidence="4">UbiD family decarboxylase</fullName>
    </submittedName>
</protein>
<dbReference type="Pfam" id="PF01977">
    <property type="entry name" value="UbiD"/>
    <property type="match status" value="1"/>
</dbReference>
<dbReference type="GO" id="GO:0005829">
    <property type="term" value="C:cytosol"/>
    <property type="evidence" value="ECO:0007669"/>
    <property type="project" value="TreeGrafter"/>
</dbReference>
<dbReference type="EMBL" id="SRSC01000001">
    <property type="protein sequence ID" value="TGU74408.1"/>
    <property type="molecule type" value="Genomic_DNA"/>
</dbReference>
<dbReference type="InterPro" id="IPR049383">
    <property type="entry name" value="UbiD-like_N"/>
</dbReference>
<dbReference type="RefSeq" id="WP_135868738.1">
    <property type="nucleotide sequence ID" value="NZ_SRSC01000001.1"/>
</dbReference>
<feature type="domain" description="3-octaprenyl-4-hydroxybenzoate carboxy-lyase-like C-terminal" evidence="3">
    <location>
        <begin position="305"/>
        <end position="419"/>
    </location>
</feature>
<proteinExistence type="predicted"/>
<reference evidence="4 5" key="1">
    <citation type="submission" date="2019-04" db="EMBL/GenBank/DDBJ databases">
        <title>Geobacter oryzae sp. nov., ferric-reducing bacteria isolated from paddy soil.</title>
        <authorList>
            <person name="Xu Z."/>
            <person name="Masuda Y."/>
            <person name="Itoh H."/>
            <person name="Senoo K."/>
        </authorList>
    </citation>
    <scope>NUCLEOTIDE SEQUENCE [LARGE SCALE GENOMIC DNA]</scope>
    <source>
        <strain evidence="4 5">Red111</strain>
    </source>
</reference>
<feature type="domain" description="3-octaprenyl-4-hydroxybenzoate carboxy-lyase-like N-terminal" evidence="2">
    <location>
        <begin position="10"/>
        <end position="83"/>
    </location>
</feature>